<comment type="caution">
    <text evidence="1">The sequence shown here is derived from an EMBL/GenBank/DDBJ whole genome shotgun (WGS) entry which is preliminary data.</text>
</comment>
<proteinExistence type="predicted"/>
<dbReference type="Pfam" id="PF01894">
    <property type="entry name" value="YjbQ"/>
    <property type="match status" value="1"/>
</dbReference>
<reference evidence="1" key="1">
    <citation type="journal article" date="2020" name="mSystems">
        <title>Genome- and Community-Level Interaction Insights into Carbon Utilization and Element Cycling Functions of Hydrothermarchaeota in Hydrothermal Sediment.</title>
        <authorList>
            <person name="Zhou Z."/>
            <person name="Liu Y."/>
            <person name="Xu W."/>
            <person name="Pan J."/>
            <person name="Luo Z.H."/>
            <person name="Li M."/>
        </authorList>
    </citation>
    <scope>NUCLEOTIDE SEQUENCE [LARGE SCALE GENOMIC DNA]</scope>
    <source>
        <strain evidence="1">SpSt-732</strain>
    </source>
</reference>
<organism evidence="1">
    <name type="scientific">Ignisphaera aggregans</name>
    <dbReference type="NCBI Taxonomy" id="334771"/>
    <lineage>
        <taxon>Archaea</taxon>
        <taxon>Thermoproteota</taxon>
        <taxon>Thermoprotei</taxon>
        <taxon>Desulfurococcales</taxon>
        <taxon>Desulfurococcaceae</taxon>
        <taxon>Ignisphaera</taxon>
    </lineage>
</organism>
<dbReference type="Gene3D" id="2.60.120.460">
    <property type="entry name" value="YjbQ-like"/>
    <property type="match status" value="1"/>
</dbReference>
<dbReference type="EMBL" id="DTFF01000012">
    <property type="protein sequence ID" value="HGI87023.1"/>
    <property type="molecule type" value="Genomic_DNA"/>
</dbReference>
<dbReference type="AlphaFoldDB" id="A0A7C4FEN3"/>
<accession>A0A7C4FEN3</accession>
<dbReference type="InterPro" id="IPR001602">
    <property type="entry name" value="UPF0047_YjbQ-like"/>
</dbReference>
<evidence type="ECO:0008006" key="2">
    <source>
        <dbReference type="Google" id="ProtNLM"/>
    </source>
</evidence>
<dbReference type="InterPro" id="IPR035917">
    <property type="entry name" value="YjbQ-like_sf"/>
</dbReference>
<sequence length="132" mass="14748">MVKVFSKLVEIRTLGPMVLHPLRNILERCIKESDIENGILYASVEGATPALVILERGLESLFINFLTKFIPFTGWEHGNAYAHLISTLLSTNLVVPIENRSLALNSNTEVYLLETRSVHNHSRSVAVEIHGV</sequence>
<dbReference type="SUPFAM" id="SSF111038">
    <property type="entry name" value="YjbQ-like"/>
    <property type="match status" value="1"/>
</dbReference>
<gene>
    <name evidence="1" type="ORF">ENV14_01290</name>
</gene>
<protein>
    <recommendedName>
        <fullName evidence="2">YjbQ family protein</fullName>
    </recommendedName>
</protein>
<name>A0A7C4FEN3_9CREN</name>
<evidence type="ECO:0000313" key="1">
    <source>
        <dbReference type="EMBL" id="HGI87023.1"/>
    </source>
</evidence>